<dbReference type="AlphaFoldDB" id="A0A0D0BMM7"/>
<dbReference type="InParanoid" id="A0A0D0BMM7"/>
<accession>A0A0D0BMM7</accession>
<dbReference type="EMBL" id="KN830351">
    <property type="protein sequence ID" value="KIK72872.1"/>
    <property type="molecule type" value="Genomic_DNA"/>
</dbReference>
<organism evidence="1 2">
    <name type="scientific">Paxillus rubicundulus Ve08.2h10</name>
    <dbReference type="NCBI Taxonomy" id="930991"/>
    <lineage>
        <taxon>Eukaryota</taxon>
        <taxon>Fungi</taxon>
        <taxon>Dikarya</taxon>
        <taxon>Basidiomycota</taxon>
        <taxon>Agaricomycotina</taxon>
        <taxon>Agaricomycetes</taxon>
        <taxon>Agaricomycetidae</taxon>
        <taxon>Boletales</taxon>
        <taxon>Paxilineae</taxon>
        <taxon>Paxillaceae</taxon>
        <taxon>Paxillus</taxon>
    </lineage>
</organism>
<evidence type="ECO:0000313" key="2">
    <source>
        <dbReference type="Proteomes" id="UP000054538"/>
    </source>
</evidence>
<keyword evidence="2" id="KW-1185">Reference proteome</keyword>
<dbReference type="HOGENOM" id="CLU_2590475_0_0_1"/>
<dbReference type="Proteomes" id="UP000054538">
    <property type="component" value="Unassembled WGS sequence"/>
</dbReference>
<reference evidence="2" key="2">
    <citation type="submission" date="2015-01" db="EMBL/GenBank/DDBJ databases">
        <title>Evolutionary Origins and Diversification of the Mycorrhizal Mutualists.</title>
        <authorList>
            <consortium name="DOE Joint Genome Institute"/>
            <consortium name="Mycorrhizal Genomics Consortium"/>
            <person name="Kohler A."/>
            <person name="Kuo A."/>
            <person name="Nagy L.G."/>
            <person name="Floudas D."/>
            <person name="Copeland A."/>
            <person name="Barry K.W."/>
            <person name="Cichocki N."/>
            <person name="Veneault-Fourrey C."/>
            <person name="LaButti K."/>
            <person name="Lindquist E.A."/>
            <person name="Lipzen A."/>
            <person name="Lundell T."/>
            <person name="Morin E."/>
            <person name="Murat C."/>
            <person name="Riley R."/>
            <person name="Ohm R."/>
            <person name="Sun H."/>
            <person name="Tunlid A."/>
            <person name="Henrissat B."/>
            <person name="Grigoriev I.V."/>
            <person name="Hibbett D.S."/>
            <person name="Martin F."/>
        </authorList>
    </citation>
    <scope>NUCLEOTIDE SEQUENCE [LARGE SCALE GENOMIC DNA]</scope>
    <source>
        <strain evidence="2">Ve08.2h10</strain>
    </source>
</reference>
<sequence length="80" mass="8756">MADAAPMPFLHHSATRTIKYPVQQLRRACHMLSFKFGSPHPTSLPSIVIDIVDNIQVPHGLTVTQLLPEPSSTFPNNPAA</sequence>
<reference evidence="1 2" key="1">
    <citation type="submission" date="2014-04" db="EMBL/GenBank/DDBJ databases">
        <authorList>
            <consortium name="DOE Joint Genome Institute"/>
            <person name="Kuo A."/>
            <person name="Kohler A."/>
            <person name="Jargeat P."/>
            <person name="Nagy L.G."/>
            <person name="Floudas D."/>
            <person name="Copeland A."/>
            <person name="Barry K.W."/>
            <person name="Cichocki N."/>
            <person name="Veneault-Fourrey C."/>
            <person name="LaButti K."/>
            <person name="Lindquist E.A."/>
            <person name="Lipzen A."/>
            <person name="Lundell T."/>
            <person name="Morin E."/>
            <person name="Murat C."/>
            <person name="Sun H."/>
            <person name="Tunlid A."/>
            <person name="Henrissat B."/>
            <person name="Grigoriev I.V."/>
            <person name="Hibbett D.S."/>
            <person name="Martin F."/>
            <person name="Nordberg H.P."/>
            <person name="Cantor M.N."/>
            <person name="Hua S.X."/>
        </authorList>
    </citation>
    <scope>NUCLEOTIDE SEQUENCE [LARGE SCALE GENOMIC DNA]</scope>
    <source>
        <strain evidence="1 2">Ve08.2h10</strain>
    </source>
</reference>
<evidence type="ECO:0000313" key="1">
    <source>
        <dbReference type="EMBL" id="KIK72872.1"/>
    </source>
</evidence>
<gene>
    <name evidence="1" type="ORF">PAXRUDRAFT_21491</name>
</gene>
<proteinExistence type="predicted"/>
<name>A0A0D0BMM7_9AGAM</name>
<protein>
    <submittedName>
        <fullName evidence="1">Uncharacterized protein</fullName>
    </submittedName>
</protein>